<dbReference type="PROSITE" id="PS51118">
    <property type="entry name" value="HTH_HXLR"/>
    <property type="match status" value="1"/>
</dbReference>
<evidence type="ECO:0000256" key="1">
    <source>
        <dbReference type="ARBA" id="ARBA00023015"/>
    </source>
</evidence>
<evidence type="ECO:0000313" key="5">
    <source>
        <dbReference type="EMBL" id="QBI21343.1"/>
    </source>
</evidence>
<keyword evidence="2" id="KW-0238">DNA-binding</keyword>
<dbReference type="InterPro" id="IPR036527">
    <property type="entry name" value="SCP2_sterol-bd_dom_sf"/>
</dbReference>
<dbReference type="GO" id="GO:0003677">
    <property type="term" value="F:DNA binding"/>
    <property type="evidence" value="ECO:0007669"/>
    <property type="project" value="UniProtKB-KW"/>
</dbReference>
<dbReference type="InterPro" id="IPR002577">
    <property type="entry name" value="HTH_HxlR"/>
</dbReference>
<dbReference type="PANTHER" id="PTHR33204:SF18">
    <property type="entry name" value="TRANSCRIPTIONAL REGULATORY PROTEIN"/>
    <property type="match status" value="1"/>
</dbReference>
<keyword evidence="1" id="KW-0805">Transcription regulation</keyword>
<evidence type="ECO:0000313" key="6">
    <source>
        <dbReference type="Proteomes" id="UP000291469"/>
    </source>
</evidence>
<organism evidence="5 6">
    <name type="scientific">Egibacter rhizosphaerae</name>
    <dbReference type="NCBI Taxonomy" id="1670831"/>
    <lineage>
        <taxon>Bacteria</taxon>
        <taxon>Bacillati</taxon>
        <taxon>Actinomycetota</taxon>
        <taxon>Nitriliruptoria</taxon>
        <taxon>Egibacterales</taxon>
        <taxon>Egibacteraceae</taxon>
        <taxon>Egibacter</taxon>
    </lineage>
</organism>
<dbReference type="RefSeq" id="WP_131156336.1">
    <property type="nucleotide sequence ID" value="NZ_CP036402.1"/>
</dbReference>
<dbReference type="Proteomes" id="UP000291469">
    <property type="component" value="Chromosome"/>
</dbReference>
<dbReference type="InterPro" id="IPR036390">
    <property type="entry name" value="WH_DNA-bd_sf"/>
</dbReference>
<reference evidence="5 6" key="1">
    <citation type="submission" date="2019-01" db="EMBL/GenBank/DDBJ databases">
        <title>Egibacter rhizosphaerae EGI 80759T.</title>
        <authorList>
            <person name="Chen D.-D."/>
            <person name="Tian Y."/>
            <person name="Jiao J.-Y."/>
            <person name="Zhang X.-T."/>
            <person name="Zhang Y.-G."/>
            <person name="Zhang Y."/>
            <person name="Xiao M."/>
            <person name="Shu W.-S."/>
            <person name="Li W.-J."/>
        </authorList>
    </citation>
    <scope>NUCLEOTIDE SEQUENCE [LARGE SCALE GENOMIC DNA]</scope>
    <source>
        <strain evidence="5 6">EGI 80759</strain>
    </source>
</reference>
<gene>
    <name evidence="5" type="ORF">ER308_18395</name>
</gene>
<dbReference type="Pfam" id="PF01638">
    <property type="entry name" value="HxlR"/>
    <property type="match status" value="1"/>
</dbReference>
<dbReference type="OrthoDB" id="9792527at2"/>
<evidence type="ECO:0000256" key="3">
    <source>
        <dbReference type="ARBA" id="ARBA00023163"/>
    </source>
</evidence>
<dbReference type="AlphaFoldDB" id="A0A411YJF1"/>
<name>A0A411YJF1_9ACTN</name>
<keyword evidence="6" id="KW-1185">Reference proteome</keyword>
<dbReference type="SUPFAM" id="SSF46785">
    <property type="entry name" value="Winged helix' DNA-binding domain"/>
    <property type="match status" value="1"/>
</dbReference>
<evidence type="ECO:0000259" key="4">
    <source>
        <dbReference type="PROSITE" id="PS51118"/>
    </source>
</evidence>
<dbReference type="EMBL" id="CP036402">
    <property type="protein sequence ID" value="QBI21343.1"/>
    <property type="molecule type" value="Genomic_DNA"/>
</dbReference>
<proteinExistence type="predicted"/>
<keyword evidence="3" id="KW-0804">Transcription</keyword>
<dbReference type="KEGG" id="erz:ER308_18395"/>
<accession>A0A411YJF1</accession>
<dbReference type="Gene3D" id="1.10.10.10">
    <property type="entry name" value="Winged helix-like DNA-binding domain superfamily/Winged helix DNA-binding domain"/>
    <property type="match status" value="1"/>
</dbReference>
<dbReference type="InterPro" id="IPR036388">
    <property type="entry name" value="WH-like_DNA-bd_sf"/>
</dbReference>
<dbReference type="SUPFAM" id="SSF55718">
    <property type="entry name" value="SCP-like"/>
    <property type="match status" value="1"/>
</dbReference>
<feature type="domain" description="HTH hxlR-type" evidence="4">
    <location>
        <begin position="8"/>
        <end position="103"/>
    </location>
</feature>
<sequence length="237" mass="26762">MGEYGQFCPVAKATEVLDQRWTLLVVRELLAGSNRFNDLHRGVPRMSRTLLSQRLHALVRAGLVDRHEGDGGPTYELTATGWELEPVLDALGRWGVRWMGSPGEEDLDPALLVWDMHRRVDSDAIPDGRTVVRLRFPDVLAALRDWWLVITREEVDVCESDPGFDVDVAIEAPIRTMVEVWRGDIGWDDALRGGLRLSGPEHLRRRVDAWFRLSEYASVPRAAATTRHPEPATPDRG</sequence>
<protein>
    <submittedName>
        <fullName evidence="5">Transcriptional regulator</fullName>
    </submittedName>
</protein>
<evidence type="ECO:0000256" key="2">
    <source>
        <dbReference type="ARBA" id="ARBA00023125"/>
    </source>
</evidence>
<dbReference type="PANTHER" id="PTHR33204">
    <property type="entry name" value="TRANSCRIPTIONAL REGULATOR, MARR FAMILY"/>
    <property type="match status" value="1"/>
</dbReference>